<dbReference type="EMBL" id="JAFBIT010000002">
    <property type="protein sequence ID" value="MCF2652418.1"/>
    <property type="molecule type" value="Genomic_DNA"/>
</dbReference>
<protein>
    <recommendedName>
        <fullName evidence="4">Zn-finger containing protein</fullName>
    </recommendedName>
</protein>
<feature type="transmembrane region" description="Helical" evidence="1">
    <location>
        <begin position="12"/>
        <end position="41"/>
    </location>
</feature>
<dbReference type="RefSeq" id="WP_235323474.1">
    <property type="nucleotide sequence ID" value="NZ_JAFBIT010000002.1"/>
</dbReference>
<keyword evidence="1" id="KW-0812">Transmembrane</keyword>
<gene>
    <name evidence="2" type="ORF">JQM67_07370</name>
</gene>
<reference evidence="2 3" key="1">
    <citation type="submission" date="2020-12" db="EMBL/GenBank/DDBJ databases">
        <title>Whole genome sequences of gut porcine anaerobes.</title>
        <authorList>
            <person name="Kubasova T."/>
            <person name="Jahodarova E."/>
            <person name="Rychlik I."/>
        </authorList>
    </citation>
    <scope>NUCLEOTIDE SEQUENCE [LARGE SCALE GENOMIC DNA]</scope>
    <source>
        <strain evidence="2 3">An867</strain>
    </source>
</reference>
<dbReference type="SUPFAM" id="SSF48695">
    <property type="entry name" value="Multiheme cytochromes"/>
    <property type="match status" value="1"/>
</dbReference>
<dbReference type="InterPro" id="IPR036280">
    <property type="entry name" value="Multihaem_cyt_sf"/>
</dbReference>
<keyword evidence="1" id="KW-0472">Membrane</keyword>
<proteinExistence type="predicted"/>
<sequence length="123" mass="14796">MYGRYGSDTLNLALLIAGLVIAFIAQLVRFWPLTLISYALYIYAIFRMMSRNVQARQKEYYSFLKVWTPVQKWFRIRKTAFRERKQYKYFKCPGCHQQLRAPRGRGKILVTCQRCHKQFNQKT</sequence>
<organism evidence="2 3">
    <name type="scientific">Anaeromassilibacillus senegalensis</name>
    <dbReference type="NCBI Taxonomy" id="1673717"/>
    <lineage>
        <taxon>Bacteria</taxon>
        <taxon>Bacillati</taxon>
        <taxon>Bacillota</taxon>
        <taxon>Clostridia</taxon>
        <taxon>Eubacteriales</taxon>
        <taxon>Acutalibacteraceae</taxon>
        <taxon>Anaeromassilibacillus</taxon>
    </lineage>
</organism>
<evidence type="ECO:0000313" key="2">
    <source>
        <dbReference type="EMBL" id="MCF2652418.1"/>
    </source>
</evidence>
<evidence type="ECO:0000256" key="1">
    <source>
        <dbReference type="SAM" id="Phobius"/>
    </source>
</evidence>
<comment type="caution">
    <text evidence="2">The sequence shown here is derived from an EMBL/GenBank/DDBJ whole genome shotgun (WGS) entry which is preliminary data.</text>
</comment>
<keyword evidence="1" id="KW-1133">Transmembrane helix</keyword>
<evidence type="ECO:0000313" key="3">
    <source>
        <dbReference type="Proteomes" id="UP001299220"/>
    </source>
</evidence>
<dbReference type="Proteomes" id="UP001299220">
    <property type="component" value="Unassembled WGS sequence"/>
</dbReference>
<evidence type="ECO:0008006" key="4">
    <source>
        <dbReference type="Google" id="ProtNLM"/>
    </source>
</evidence>
<accession>A0ABS9CP70</accession>
<keyword evidence="3" id="KW-1185">Reference proteome</keyword>
<name>A0ABS9CP70_9FIRM</name>